<comment type="caution">
    <text evidence="1">The sequence shown here is derived from an EMBL/GenBank/DDBJ whole genome shotgun (WGS) entry which is preliminary data.</text>
</comment>
<dbReference type="AlphaFoldDB" id="A0A226MLY0"/>
<dbReference type="Pfam" id="PF10164">
    <property type="entry name" value="BRI3"/>
    <property type="match status" value="1"/>
</dbReference>
<evidence type="ECO:0000313" key="1">
    <source>
        <dbReference type="EMBL" id="OXB56160.1"/>
    </source>
</evidence>
<organism evidence="1 2">
    <name type="scientific">Callipepla squamata</name>
    <name type="common">Scaled quail</name>
    <dbReference type="NCBI Taxonomy" id="9009"/>
    <lineage>
        <taxon>Eukaryota</taxon>
        <taxon>Metazoa</taxon>
        <taxon>Chordata</taxon>
        <taxon>Craniata</taxon>
        <taxon>Vertebrata</taxon>
        <taxon>Euteleostomi</taxon>
        <taxon>Archelosauria</taxon>
        <taxon>Archosauria</taxon>
        <taxon>Dinosauria</taxon>
        <taxon>Saurischia</taxon>
        <taxon>Theropoda</taxon>
        <taxon>Coelurosauria</taxon>
        <taxon>Aves</taxon>
        <taxon>Neognathae</taxon>
        <taxon>Galloanserae</taxon>
        <taxon>Galliformes</taxon>
        <taxon>Odontophoridae</taxon>
        <taxon>Callipepla</taxon>
    </lineage>
</organism>
<sequence>YAVPPPTSQPNYSSTYTIIQQPAATTSVVVVGGCPACSRGSVVEEEGVSCVLSEEEAQLRMRKAGFREKSCQEALSGALVTTESEERDLVVKRCGF</sequence>
<dbReference type="Proteomes" id="UP000198323">
    <property type="component" value="Unassembled WGS sequence"/>
</dbReference>
<protein>
    <submittedName>
        <fullName evidence="1">Uncharacterized protein</fullName>
    </submittedName>
</protein>
<proteinExistence type="predicted"/>
<dbReference type="EMBL" id="MCFN01000669">
    <property type="protein sequence ID" value="OXB56160.1"/>
    <property type="molecule type" value="Genomic_DNA"/>
</dbReference>
<keyword evidence="2" id="KW-1185">Reference proteome</keyword>
<gene>
    <name evidence="1" type="ORF">ASZ78_005098</name>
</gene>
<accession>A0A226MLY0</accession>
<dbReference type="InterPro" id="IPR019317">
    <property type="entry name" value="BRI3"/>
</dbReference>
<dbReference type="OrthoDB" id="2564984at2759"/>
<reference evidence="1 2" key="1">
    <citation type="submission" date="2016-07" db="EMBL/GenBank/DDBJ databases">
        <title>Disparate Historic Effective Population Sizes Predicted by Modern Levels of Genome Diversity for the Scaled Quail (Callipepla squamata) and the Northern Bobwhite (Colinus virginianus): Inferences from First and Second Generation Draft Genome Assemblies for Sympatric New World Quail.</title>
        <authorList>
            <person name="Oldeschulte D.L."/>
            <person name="Halley Y.A."/>
            <person name="Bhattarai E.K."/>
            <person name="Brashear W.A."/>
            <person name="Hill J."/>
            <person name="Metz R.P."/>
            <person name="Johnson C.D."/>
            <person name="Rollins D."/>
            <person name="Peterson M.J."/>
            <person name="Bickhart D.M."/>
            <person name="Decker J.E."/>
            <person name="Seabury C.M."/>
        </authorList>
    </citation>
    <scope>NUCLEOTIDE SEQUENCE [LARGE SCALE GENOMIC DNA]</scope>
    <source>
        <strain evidence="1 2">Texas</strain>
        <tissue evidence="1">Leg muscle</tissue>
    </source>
</reference>
<name>A0A226MLY0_CALSU</name>
<feature type="non-terminal residue" evidence="1">
    <location>
        <position position="1"/>
    </location>
</feature>
<evidence type="ECO:0000313" key="2">
    <source>
        <dbReference type="Proteomes" id="UP000198323"/>
    </source>
</evidence>